<reference evidence="9" key="1">
    <citation type="journal article" date="2022" name="bioRxiv">
        <title>Genomics of Preaxostyla Flagellates Illuminates Evolutionary Transitions and the Path Towards Mitochondrial Loss.</title>
        <authorList>
            <person name="Novak L.V.F."/>
            <person name="Treitli S.C."/>
            <person name="Pyrih J."/>
            <person name="Halakuc P."/>
            <person name="Pipaliya S.V."/>
            <person name="Vacek V."/>
            <person name="Brzon O."/>
            <person name="Soukal P."/>
            <person name="Eme L."/>
            <person name="Dacks J.B."/>
            <person name="Karnkowska A."/>
            <person name="Elias M."/>
            <person name="Hampl V."/>
        </authorList>
    </citation>
    <scope>NUCLEOTIDE SEQUENCE</scope>
    <source>
        <strain evidence="9">RCP-MX</strain>
    </source>
</reference>
<evidence type="ECO:0000256" key="6">
    <source>
        <dbReference type="ARBA" id="ARBA00024338"/>
    </source>
</evidence>
<feature type="transmembrane region" description="Helical" evidence="8">
    <location>
        <begin position="175"/>
        <end position="194"/>
    </location>
</feature>
<evidence type="ECO:0000256" key="5">
    <source>
        <dbReference type="ARBA" id="ARBA00023136"/>
    </source>
</evidence>
<name>A0ABQ8UJC6_9EUKA</name>
<organism evidence="9 10">
    <name type="scientific">Paratrimastix pyriformis</name>
    <dbReference type="NCBI Taxonomy" id="342808"/>
    <lineage>
        <taxon>Eukaryota</taxon>
        <taxon>Metamonada</taxon>
        <taxon>Preaxostyla</taxon>
        <taxon>Paratrimastigidae</taxon>
        <taxon>Paratrimastix</taxon>
    </lineage>
</organism>
<dbReference type="Gene3D" id="1.20.1250.20">
    <property type="entry name" value="MFS general substrate transporter like domains"/>
    <property type="match status" value="1"/>
</dbReference>
<keyword evidence="4 8" id="KW-1133">Transmembrane helix</keyword>
<protein>
    <submittedName>
        <fullName evidence="9">Sphingolipid transporter</fullName>
    </submittedName>
</protein>
<comment type="caution">
    <text evidence="9">The sequence shown here is derived from an EMBL/GenBank/DDBJ whole genome shotgun (WGS) entry which is preliminary data.</text>
</comment>
<comment type="subcellular location">
    <subcellularLocation>
        <location evidence="1">Membrane</location>
        <topology evidence="1">Multi-pass membrane protein</topology>
    </subcellularLocation>
</comment>
<keyword evidence="10" id="KW-1185">Reference proteome</keyword>
<evidence type="ECO:0000256" key="3">
    <source>
        <dbReference type="ARBA" id="ARBA00022692"/>
    </source>
</evidence>
<dbReference type="Pfam" id="PF07690">
    <property type="entry name" value="MFS_1"/>
    <property type="match status" value="1"/>
</dbReference>
<dbReference type="Proteomes" id="UP001141327">
    <property type="component" value="Unassembled WGS sequence"/>
</dbReference>
<keyword evidence="5 8" id="KW-0472">Membrane</keyword>
<evidence type="ECO:0000256" key="7">
    <source>
        <dbReference type="SAM" id="MobiDB-lite"/>
    </source>
</evidence>
<feature type="transmembrane region" description="Helical" evidence="8">
    <location>
        <begin position="327"/>
        <end position="349"/>
    </location>
</feature>
<evidence type="ECO:0000256" key="2">
    <source>
        <dbReference type="ARBA" id="ARBA00022448"/>
    </source>
</evidence>
<dbReference type="PANTHER" id="PTHR23505:SF79">
    <property type="entry name" value="PROTEIN SPINSTER"/>
    <property type="match status" value="1"/>
</dbReference>
<evidence type="ECO:0000313" key="10">
    <source>
        <dbReference type="Proteomes" id="UP001141327"/>
    </source>
</evidence>
<proteinExistence type="inferred from homology"/>
<evidence type="ECO:0000256" key="4">
    <source>
        <dbReference type="ARBA" id="ARBA00022989"/>
    </source>
</evidence>
<comment type="similarity">
    <text evidence="6">Belongs to the major facilitator superfamily. Spinster (TC 2.A.1.49) family.</text>
</comment>
<dbReference type="SUPFAM" id="SSF103473">
    <property type="entry name" value="MFS general substrate transporter"/>
    <property type="match status" value="1"/>
</dbReference>
<gene>
    <name evidence="9" type="ORF">PAPYR_5723</name>
</gene>
<feature type="transmembrane region" description="Helical" evidence="8">
    <location>
        <begin position="84"/>
        <end position="107"/>
    </location>
</feature>
<feature type="transmembrane region" description="Helical" evidence="8">
    <location>
        <begin position="234"/>
        <end position="259"/>
    </location>
</feature>
<evidence type="ECO:0000256" key="8">
    <source>
        <dbReference type="SAM" id="Phobius"/>
    </source>
</evidence>
<dbReference type="InterPro" id="IPR044770">
    <property type="entry name" value="MFS_spinster-like"/>
</dbReference>
<keyword evidence="2" id="KW-0813">Transport</keyword>
<sequence length="478" mass="51344">MLASSFMFGYMFASPVFGFMALRIRLVMLMIGGLIAWTISVIASGFSPNFLTLLLVRCGVGMATVIAIGYAVGGPMAQYSNWRILFFGEAGLMVLLLVLVFCQRASFDSKKSERGRRVPIRVRATLLAFLKNPAWILSTAGNAVLYFLFGAFSFWGPSYLNQELGLDLSLANYTFGGMVVVMGLLGTFVGGLLCDKIAHSGPYSAIRTAFCLSCISGLLGVTFLIFAFLAQATWLFFVLGCCGVFFLFWPYSPICATWLSSVPIHLRSLSTAVALLFSHLCGDFPSPTALAADAVLTVMGAPPRGGLWGVGMQVLGALSDWMHSKRYSFIICTGAAYLMPAVWLAGWILKPRSPKEPPTPEDEPVANVDLLDPSAVTEEDLSLERSYPQRVPAPAQQDPSPPPGGLSSYDPRALARSISPGREGRVELAEDGEGAPTETTPFLARSPQDEPAGPKGPPAPGKTPHVVGPTLVIRRAEL</sequence>
<feature type="transmembrane region" description="Helical" evidence="8">
    <location>
        <begin position="20"/>
        <end position="43"/>
    </location>
</feature>
<feature type="transmembrane region" description="Helical" evidence="8">
    <location>
        <begin position="206"/>
        <end position="228"/>
    </location>
</feature>
<feature type="transmembrane region" description="Helical" evidence="8">
    <location>
        <begin position="50"/>
        <end position="72"/>
    </location>
</feature>
<feature type="region of interest" description="Disordered" evidence="7">
    <location>
        <begin position="378"/>
        <end position="478"/>
    </location>
</feature>
<accession>A0ABQ8UJC6</accession>
<dbReference type="InterPro" id="IPR011701">
    <property type="entry name" value="MFS"/>
</dbReference>
<dbReference type="PANTHER" id="PTHR23505">
    <property type="entry name" value="SPINSTER"/>
    <property type="match status" value="1"/>
</dbReference>
<evidence type="ECO:0000313" key="9">
    <source>
        <dbReference type="EMBL" id="KAJ4458526.1"/>
    </source>
</evidence>
<feature type="transmembrane region" description="Helical" evidence="8">
    <location>
        <begin position="134"/>
        <end position="155"/>
    </location>
</feature>
<keyword evidence="3 8" id="KW-0812">Transmembrane</keyword>
<dbReference type="InterPro" id="IPR036259">
    <property type="entry name" value="MFS_trans_sf"/>
</dbReference>
<evidence type="ECO:0000256" key="1">
    <source>
        <dbReference type="ARBA" id="ARBA00004141"/>
    </source>
</evidence>
<dbReference type="EMBL" id="JAPMOS010000028">
    <property type="protein sequence ID" value="KAJ4458526.1"/>
    <property type="molecule type" value="Genomic_DNA"/>
</dbReference>